<dbReference type="Proteomes" id="UP000310636">
    <property type="component" value="Unassembled WGS sequence"/>
</dbReference>
<dbReference type="InterPro" id="IPR010982">
    <property type="entry name" value="Lambda_DNA-bd_dom_sf"/>
</dbReference>
<dbReference type="PROSITE" id="PS50932">
    <property type="entry name" value="HTH_LACI_2"/>
    <property type="match status" value="1"/>
</dbReference>
<dbReference type="CDD" id="cd01392">
    <property type="entry name" value="HTH_LacI"/>
    <property type="match status" value="1"/>
</dbReference>
<dbReference type="PRINTS" id="PR00036">
    <property type="entry name" value="HTHLACI"/>
</dbReference>
<dbReference type="PROSITE" id="PS00356">
    <property type="entry name" value="HTH_LACI_1"/>
    <property type="match status" value="1"/>
</dbReference>
<keyword evidence="1" id="KW-0805">Transcription regulation</keyword>
<organism evidence="5 6">
    <name type="scientific">Cohnella fermenti</name>
    <dbReference type="NCBI Taxonomy" id="2565925"/>
    <lineage>
        <taxon>Bacteria</taxon>
        <taxon>Bacillati</taxon>
        <taxon>Bacillota</taxon>
        <taxon>Bacilli</taxon>
        <taxon>Bacillales</taxon>
        <taxon>Paenibacillaceae</taxon>
        <taxon>Cohnella</taxon>
    </lineage>
</organism>
<reference evidence="5 6" key="1">
    <citation type="submission" date="2019-04" db="EMBL/GenBank/DDBJ databases">
        <title>Cohnella sp. nov. isolated from preserved vegetables.</title>
        <authorList>
            <person name="Lin S.-Y."/>
            <person name="Hung M.-H."/>
            <person name="Young C.-C."/>
        </authorList>
    </citation>
    <scope>NUCLEOTIDE SEQUENCE [LARGE SCALE GENOMIC DNA]</scope>
    <source>
        <strain evidence="5 6">CC-MHH1044</strain>
    </source>
</reference>
<dbReference type="SUPFAM" id="SSF47413">
    <property type="entry name" value="lambda repressor-like DNA-binding domains"/>
    <property type="match status" value="1"/>
</dbReference>
<dbReference type="SMART" id="SM00354">
    <property type="entry name" value="HTH_LACI"/>
    <property type="match status" value="1"/>
</dbReference>
<dbReference type="Gene3D" id="1.10.260.40">
    <property type="entry name" value="lambda repressor-like DNA-binding domains"/>
    <property type="match status" value="1"/>
</dbReference>
<dbReference type="InterPro" id="IPR028082">
    <property type="entry name" value="Peripla_BP_I"/>
</dbReference>
<dbReference type="InterPro" id="IPR000843">
    <property type="entry name" value="HTH_LacI"/>
</dbReference>
<dbReference type="InterPro" id="IPR046335">
    <property type="entry name" value="LacI/GalR-like_sensor"/>
</dbReference>
<name>A0A4S4BUL3_9BACL</name>
<dbReference type="CDD" id="cd06267">
    <property type="entry name" value="PBP1_LacI_sugar_binding-like"/>
    <property type="match status" value="1"/>
</dbReference>
<dbReference type="AlphaFoldDB" id="A0A4S4BUL3"/>
<protein>
    <submittedName>
        <fullName evidence="5">LacI family transcriptional regulator</fullName>
    </submittedName>
</protein>
<evidence type="ECO:0000313" key="5">
    <source>
        <dbReference type="EMBL" id="THF78796.1"/>
    </source>
</evidence>
<proteinExistence type="predicted"/>
<evidence type="ECO:0000256" key="2">
    <source>
        <dbReference type="ARBA" id="ARBA00023125"/>
    </source>
</evidence>
<dbReference type="OrthoDB" id="9796186at2"/>
<dbReference type="PANTHER" id="PTHR30146">
    <property type="entry name" value="LACI-RELATED TRANSCRIPTIONAL REPRESSOR"/>
    <property type="match status" value="1"/>
</dbReference>
<feature type="domain" description="HTH lacI-type" evidence="4">
    <location>
        <begin position="6"/>
        <end position="60"/>
    </location>
</feature>
<sequence length="338" mass="36270">MSDMRVTIKDVARCAGVSIATVSNVLNGTGRVSADTISLVQRAIKALDFSPSQAARNLKAKKSRLIAVIVPFAGRGVLHENPFYWELVTAIEAGARSYQLHVLLVGAEPEESFSFVKERHLDGVIVIGASEGTEALARILQLNVPTVFLDSYLSDAALYQVLVDDEWGGCEGTKHLIGLGHRSIALLTGELRPRGVHEARYIGYRKALDEAGIGYRPNLVIEAPPSMEGGSSAAARIAELIGVTAVFATSDVAAIGLMSGLGERGIAVPRDLSVVGFDDLHLGRFASPPLTTVAQDIGGKGREAVRLLLAQMENGRAPSRLERLKVEMKVRRSARRLE</sequence>
<dbReference type="Pfam" id="PF00356">
    <property type="entry name" value="LacI"/>
    <property type="match status" value="1"/>
</dbReference>
<accession>A0A4S4BUL3</accession>
<gene>
    <name evidence="5" type="ORF">E6C55_13830</name>
</gene>
<dbReference type="Pfam" id="PF13377">
    <property type="entry name" value="Peripla_BP_3"/>
    <property type="match status" value="1"/>
</dbReference>
<evidence type="ECO:0000256" key="3">
    <source>
        <dbReference type="ARBA" id="ARBA00023163"/>
    </source>
</evidence>
<evidence type="ECO:0000313" key="6">
    <source>
        <dbReference type="Proteomes" id="UP000310636"/>
    </source>
</evidence>
<dbReference type="GO" id="GO:0000976">
    <property type="term" value="F:transcription cis-regulatory region binding"/>
    <property type="evidence" value="ECO:0007669"/>
    <property type="project" value="TreeGrafter"/>
</dbReference>
<comment type="caution">
    <text evidence="5">The sequence shown here is derived from an EMBL/GenBank/DDBJ whole genome shotgun (WGS) entry which is preliminary data.</text>
</comment>
<evidence type="ECO:0000256" key="1">
    <source>
        <dbReference type="ARBA" id="ARBA00023015"/>
    </source>
</evidence>
<keyword evidence="3" id="KW-0804">Transcription</keyword>
<keyword evidence="6" id="KW-1185">Reference proteome</keyword>
<keyword evidence="2" id="KW-0238">DNA-binding</keyword>
<dbReference type="PANTHER" id="PTHR30146:SF109">
    <property type="entry name" value="HTH-TYPE TRANSCRIPTIONAL REGULATOR GALS"/>
    <property type="match status" value="1"/>
</dbReference>
<evidence type="ECO:0000259" key="4">
    <source>
        <dbReference type="PROSITE" id="PS50932"/>
    </source>
</evidence>
<dbReference type="EMBL" id="SSOB01000015">
    <property type="protein sequence ID" value="THF78796.1"/>
    <property type="molecule type" value="Genomic_DNA"/>
</dbReference>
<dbReference type="Gene3D" id="3.40.50.2300">
    <property type="match status" value="2"/>
</dbReference>
<dbReference type="SUPFAM" id="SSF53822">
    <property type="entry name" value="Periplasmic binding protein-like I"/>
    <property type="match status" value="1"/>
</dbReference>
<dbReference type="GO" id="GO:0003700">
    <property type="term" value="F:DNA-binding transcription factor activity"/>
    <property type="evidence" value="ECO:0007669"/>
    <property type="project" value="TreeGrafter"/>
</dbReference>